<evidence type="ECO:0000313" key="1">
    <source>
        <dbReference type="EMBL" id="CAB4874775.1"/>
    </source>
</evidence>
<dbReference type="EMBL" id="CAFBLK010000198">
    <property type="protein sequence ID" value="CAB4874775.1"/>
    <property type="molecule type" value="Genomic_DNA"/>
</dbReference>
<protein>
    <submittedName>
        <fullName evidence="1">Unannotated protein</fullName>
    </submittedName>
</protein>
<organism evidence="1">
    <name type="scientific">freshwater metagenome</name>
    <dbReference type="NCBI Taxonomy" id="449393"/>
    <lineage>
        <taxon>unclassified sequences</taxon>
        <taxon>metagenomes</taxon>
        <taxon>ecological metagenomes</taxon>
    </lineage>
</organism>
<accession>A0A6J7E0M3</accession>
<sequence>MGIFGPDPIGELHALEDLGVSRVMVPALLFFEDTEAALARFSEDIIAKA</sequence>
<dbReference type="AlphaFoldDB" id="A0A6J7E0M3"/>
<name>A0A6J7E0M3_9ZZZZ</name>
<reference evidence="1" key="1">
    <citation type="submission" date="2020-05" db="EMBL/GenBank/DDBJ databases">
        <authorList>
            <person name="Chiriac C."/>
            <person name="Salcher M."/>
            <person name="Ghai R."/>
            <person name="Kavagutti S V."/>
        </authorList>
    </citation>
    <scope>NUCLEOTIDE SEQUENCE</scope>
</reference>
<gene>
    <name evidence="1" type="ORF">UFOPK3317_01088</name>
</gene>
<proteinExistence type="predicted"/>